<reference evidence="1 2" key="1">
    <citation type="submission" date="2016-04" db="EMBL/GenBank/DDBJ databases">
        <title>Genome sequence of Methanobrevibacter cuticularis DSM 11139.</title>
        <authorList>
            <person name="Poehlein A."/>
            <person name="Seedorf H."/>
            <person name="Daniel R."/>
        </authorList>
    </citation>
    <scope>NUCLEOTIDE SEQUENCE [LARGE SCALE GENOMIC DNA]</scope>
    <source>
        <strain evidence="1 2">DSM 11139</strain>
    </source>
</reference>
<dbReference type="EMBL" id="LWMW01000102">
    <property type="protein sequence ID" value="KZX16006.1"/>
    <property type="molecule type" value="Genomic_DNA"/>
</dbReference>
<name>A0A166DVX7_9EURY</name>
<dbReference type="STRING" id="47311.MBCUT_11420"/>
<keyword evidence="2" id="KW-1185">Reference proteome</keyword>
<dbReference type="Proteomes" id="UP000077275">
    <property type="component" value="Unassembled WGS sequence"/>
</dbReference>
<gene>
    <name evidence="1" type="ORF">MBCUT_11420</name>
</gene>
<dbReference type="PATRIC" id="fig|47311.3.peg.1255"/>
<comment type="caution">
    <text evidence="1">The sequence shown here is derived from an EMBL/GenBank/DDBJ whole genome shotgun (WGS) entry which is preliminary data.</text>
</comment>
<proteinExistence type="predicted"/>
<dbReference type="OrthoDB" id="80177at2157"/>
<organism evidence="1 2">
    <name type="scientific">Methanobrevibacter cuticularis</name>
    <dbReference type="NCBI Taxonomy" id="47311"/>
    <lineage>
        <taxon>Archaea</taxon>
        <taxon>Methanobacteriati</taxon>
        <taxon>Methanobacteriota</taxon>
        <taxon>Methanomada group</taxon>
        <taxon>Methanobacteria</taxon>
        <taxon>Methanobacteriales</taxon>
        <taxon>Methanobacteriaceae</taxon>
        <taxon>Methanobrevibacter</taxon>
    </lineage>
</organism>
<dbReference type="RefSeq" id="WP_211263777.1">
    <property type="nucleotide sequence ID" value="NZ_LWMW01000102.1"/>
</dbReference>
<protein>
    <submittedName>
        <fullName evidence="1">Uncharacterized protein</fullName>
    </submittedName>
</protein>
<dbReference type="AlphaFoldDB" id="A0A166DVX7"/>
<accession>A0A166DVX7</accession>
<evidence type="ECO:0000313" key="1">
    <source>
        <dbReference type="EMBL" id="KZX16006.1"/>
    </source>
</evidence>
<evidence type="ECO:0000313" key="2">
    <source>
        <dbReference type="Proteomes" id="UP000077275"/>
    </source>
</evidence>
<sequence>MTKEIKLDSSEILFLIGGTGIVGIVKVAKDQMLFIGTPEKEEIVVYLEKDDLIAISAFGTGKKYETAIKAMAFITREMESPIIVLPKDHPTSKRLKMVLSIGESVKLDCNITPGTHPEQDILCSCNSLSGLKLDKTKEGIIISENIDNYKIEKI</sequence>